<reference evidence="2" key="1">
    <citation type="submission" date="2014-09" db="EMBL/GenBank/DDBJ databases">
        <authorList>
            <person name="Magalhaes I.L.F."/>
            <person name="Oliveira U."/>
            <person name="Santos F.R."/>
            <person name="Vidigal T.H.D.A."/>
            <person name="Brescovit A.D."/>
            <person name="Santos A.J."/>
        </authorList>
    </citation>
    <scope>NUCLEOTIDE SEQUENCE</scope>
    <source>
        <tissue evidence="2">Shoot tissue taken approximately 20 cm above the soil surface</tissue>
    </source>
</reference>
<organism evidence="2">
    <name type="scientific">Arundo donax</name>
    <name type="common">Giant reed</name>
    <name type="synonym">Donax arundinaceus</name>
    <dbReference type="NCBI Taxonomy" id="35708"/>
    <lineage>
        <taxon>Eukaryota</taxon>
        <taxon>Viridiplantae</taxon>
        <taxon>Streptophyta</taxon>
        <taxon>Embryophyta</taxon>
        <taxon>Tracheophyta</taxon>
        <taxon>Spermatophyta</taxon>
        <taxon>Magnoliopsida</taxon>
        <taxon>Liliopsida</taxon>
        <taxon>Poales</taxon>
        <taxon>Poaceae</taxon>
        <taxon>PACMAD clade</taxon>
        <taxon>Arundinoideae</taxon>
        <taxon>Arundineae</taxon>
        <taxon>Arundo</taxon>
    </lineage>
</organism>
<accession>A0A0A9F373</accession>
<evidence type="ECO:0000256" key="1">
    <source>
        <dbReference type="SAM" id="Phobius"/>
    </source>
</evidence>
<protein>
    <submittedName>
        <fullName evidence="2">Uncharacterized protein</fullName>
    </submittedName>
</protein>
<keyword evidence="1" id="KW-1133">Transmembrane helix</keyword>
<sequence>MLDPATVLSLFRRMTDQVHTILNLSRVLLAVSATMFGCILLFTLLALENTRTVTLAGE</sequence>
<keyword evidence="1" id="KW-0812">Transmembrane</keyword>
<keyword evidence="1" id="KW-0472">Membrane</keyword>
<dbReference type="AlphaFoldDB" id="A0A0A9F373"/>
<name>A0A0A9F373_ARUDO</name>
<feature type="transmembrane region" description="Helical" evidence="1">
    <location>
        <begin position="27"/>
        <end position="47"/>
    </location>
</feature>
<reference evidence="2" key="2">
    <citation type="journal article" date="2015" name="Data Brief">
        <title>Shoot transcriptome of the giant reed, Arundo donax.</title>
        <authorList>
            <person name="Barrero R.A."/>
            <person name="Guerrero F.D."/>
            <person name="Moolhuijzen P."/>
            <person name="Goolsby J.A."/>
            <person name="Tidwell J."/>
            <person name="Bellgard S.E."/>
            <person name="Bellgard M.I."/>
        </authorList>
    </citation>
    <scope>NUCLEOTIDE SEQUENCE</scope>
    <source>
        <tissue evidence="2">Shoot tissue taken approximately 20 cm above the soil surface</tissue>
    </source>
</reference>
<proteinExistence type="predicted"/>
<dbReference type="EMBL" id="GBRH01193320">
    <property type="protein sequence ID" value="JAE04576.1"/>
    <property type="molecule type" value="Transcribed_RNA"/>
</dbReference>
<evidence type="ECO:0000313" key="2">
    <source>
        <dbReference type="EMBL" id="JAE04576.1"/>
    </source>
</evidence>